<feature type="domain" description="PAC" evidence="17">
    <location>
        <begin position="262"/>
        <end position="314"/>
    </location>
</feature>
<dbReference type="SMART" id="SM00387">
    <property type="entry name" value="HATPase_c"/>
    <property type="match status" value="1"/>
</dbReference>
<dbReference type="InterPro" id="IPR003594">
    <property type="entry name" value="HATPase_dom"/>
</dbReference>
<keyword evidence="11" id="KW-1133">Transmembrane helix</keyword>
<reference evidence="18 19" key="1">
    <citation type="submission" date="2023-06" db="EMBL/GenBank/DDBJ databases">
        <authorList>
            <person name="Yushchuk O."/>
            <person name="Binda E."/>
            <person name="Ruckert-Reed C."/>
            <person name="Fedorenko V."/>
            <person name="Kalinowski J."/>
            <person name="Marinelli F."/>
        </authorList>
    </citation>
    <scope>NUCLEOTIDE SEQUENCE [LARGE SCALE GENOMIC DNA]</scope>
    <source>
        <strain evidence="18 19">NRRL 3884</strain>
    </source>
</reference>
<evidence type="ECO:0000313" key="18">
    <source>
        <dbReference type="EMBL" id="WIM98656.1"/>
    </source>
</evidence>
<protein>
    <recommendedName>
        <fullName evidence="14">Sensor-like histidine kinase SenX3</fullName>
        <ecNumber evidence="4">2.7.13.3</ecNumber>
    </recommendedName>
</protein>
<dbReference type="Pfam" id="PF02518">
    <property type="entry name" value="HATPase_c"/>
    <property type="match status" value="1"/>
</dbReference>
<evidence type="ECO:0000256" key="3">
    <source>
        <dbReference type="ARBA" id="ARBA00004236"/>
    </source>
</evidence>
<keyword evidence="15" id="KW-0175">Coiled coil</keyword>
<evidence type="ECO:0000256" key="2">
    <source>
        <dbReference type="ARBA" id="ARBA00004141"/>
    </source>
</evidence>
<evidence type="ECO:0000256" key="10">
    <source>
        <dbReference type="ARBA" id="ARBA00022840"/>
    </source>
</evidence>
<dbReference type="CDD" id="cd00130">
    <property type="entry name" value="PAS"/>
    <property type="match status" value="1"/>
</dbReference>
<dbReference type="PROSITE" id="PS50109">
    <property type="entry name" value="HIS_KIN"/>
    <property type="match status" value="1"/>
</dbReference>
<keyword evidence="9" id="KW-0418">Kinase</keyword>
<evidence type="ECO:0000259" key="17">
    <source>
        <dbReference type="PROSITE" id="PS50113"/>
    </source>
</evidence>
<feature type="coiled-coil region" evidence="15">
    <location>
        <begin position="305"/>
        <end position="332"/>
    </location>
</feature>
<dbReference type="InterPro" id="IPR036097">
    <property type="entry name" value="HisK_dim/P_sf"/>
</dbReference>
<dbReference type="InterPro" id="IPR050351">
    <property type="entry name" value="BphY/WalK/GraS-like"/>
</dbReference>
<dbReference type="SUPFAM" id="SSF55874">
    <property type="entry name" value="ATPase domain of HSP90 chaperone/DNA topoisomerase II/histidine kinase"/>
    <property type="match status" value="1"/>
</dbReference>
<dbReference type="PANTHER" id="PTHR42878:SF7">
    <property type="entry name" value="SENSOR HISTIDINE KINASE GLRK"/>
    <property type="match status" value="1"/>
</dbReference>
<dbReference type="Gene3D" id="1.10.287.130">
    <property type="match status" value="1"/>
</dbReference>
<evidence type="ECO:0000256" key="4">
    <source>
        <dbReference type="ARBA" id="ARBA00012438"/>
    </source>
</evidence>
<keyword evidence="5" id="KW-0597">Phosphoprotein</keyword>
<evidence type="ECO:0000256" key="11">
    <source>
        <dbReference type="ARBA" id="ARBA00022989"/>
    </source>
</evidence>
<accession>A0ABY8WNQ1</accession>
<evidence type="ECO:0000256" key="12">
    <source>
        <dbReference type="ARBA" id="ARBA00023012"/>
    </source>
</evidence>
<evidence type="ECO:0000256" key="9">
    <source>
        <dbReference type="ARBA" id="ARBA00022777"/>
    </source>
</evidence>
<proteinExistence type="predicted"/>
<dbReference type="EMBL" id="CP126980">
    <property type="protein sequence ID" value="WIM98656.1"/>
    <property type="molecule type" value="Genomic_DNA"/>
</dbReference>
<dbReference type="SUPFAM" id="SSF55785">
    <property type="entry name" value="PYP-like sensor domain (PAS domain)"/>
    <property type="match status" value="1"/>
</dbReference>
<comment type="subcellular location">
    <subcellularLocation>
        <location evidence="3">Cell membrane</location>
    </subcellularLocation>
    <subcellularLocation>
        <location evidence="2">Membrane</location>
        <topology evidence="2">Multi-pass membrane protein</topology>
    </subcellularLocation>
</comment>
<dbReference type="InterPro" id="IPR029016">
    <property type="entry name" value="GAF-like_dom_sf"/>
</dbReference>
<dbReference type="SUPFAM" id="SSF55781">
    <property type="entry name" value="GAF domain-like"/>
    <property type="match status" value="1"/>
</dbReference>
<dbReference type="Pfam" id="PF13426">
    <property type="entry name" value="PAS_9"/>
    <property type="match status" value="1"/>
</dbReference>
<evidence type="ECO:0000259" key="16">
    <source>
        <dbReference type="PROSITE" id="PS50109"/>
    </source>
</evidence>
<dbReference type="InterPro" id="IPR005467">
    <property type="entry name" value="His_kinase_dom"/>
</dbReference>
<evidence type="ECO:0000256" key="7">
    <source>
        <dbReference type="ARBA" id="ARBA00022692"/>
    </source>
</evidence>
<dbReference type="Proteomes" id="UP001240150">
    <property type="component" value="Chromosome"/>
</dbReference>
<dbReference type="PRINTS" id="PR00344">
    <property type="entry name" value="BCTRLSENSOR"/>
</dbReference>
<dbReference type="Gene3D" id="3.30.450.20">
    <property type="entry name" value="PAS domain"/>
    <property type="match status" value="1"/>
</dbReference>
<evidence type="ECO:0000256" key="1">
    <source>
        <dbReference type="ARBA" id="ARBA00000085"/>
    </source>
</evidence>
<dbReference type="SMART" id="SM00065">
    <property type="entry name" value="GAF"/>
    <property type="match status" value="1"/>
</dbReference>
<dbReference type="InterPro" id="IPR036890">
    <property type="entry name" value="HATPase_C_sf"/>
</dbReference>
<evidence type="ECO:0000313" key="19">
    <source>
        <dbReference type="Proteomes" id="UP001240150"/>
    </source>
</evidence>
<dbReference type="SUPFAM" id="SSF47384">
    <property type="entry name" value="Homodimeric domain of signal transducing histidine kinase"/>
    <property type="match status" value="1"/>
</dbReference>
<dbReference type="InterPro" id="IPR004358">
    <property type="entry name" value="Sig_transdc_His_kin-like_C"/>
</dbReference>
<keyword evidence="12" id="KW-0902">Two-component regulatory system</keyword>
<dbReference type="InterPro" id="IPR000014">
    <property type="entry name" value="PAS"/>
</dbReference>
<dbReference type="PROSITE" id="PS50113">
    <property type="entry name" value="PAC"/>
    <property type="match status" value="1"/>
</dbReference>
<dbReference type="InterPro" id="IPR003661">
    <property type="entry name" value="HisK_dim/P_dom"/>
</dbReference>
<name>A0ABY8WNQ1_9ACTN</name>
<keyword evidence="13" id="KW-0472">Membrane</keyword>
<keyword evidence="19" id="KW-1185">Reference proteome</keyword>
<keyword evidence="10 18" id="KW-0067">ATP-binding</keyword>
<dbReference type="SMART" id="SM00388">
    <property type="entry name" value="HisKA"/>
    <property type="match status" value="1"/>
</dbReference>
<organism evidence="18 19">
    <name type="scientific">Actinoplanes oblitus</name>
    <dbReference type="NCBI Taxonomy" id="3040509"/>
    <lineage>
        <taxon>Bacteria</taxon>
        <taxon>Bacillati</taxon>
        <taxon>Actinomycetota</taxon>
        <taxon>Actinomycetes</taxon>
        <taxon>Micromonosporales</taxon>
        <taxon>Micromonosporaceae</taxon>
        <taxon>Actinoplanes</taxon>
    </lineage>
</organism>
<gene>
    <name evidence="18" type="ORF">ACTOB_002262</name>
</gene>
<dbReference type="NCBIfam" id="TIGR00229">
    <property type="entry name" value="sensory_box"/>
    <property type="match status" value="1"/>
</dbReference>
<dbReference type="Gene3D" id="3.30.565.10">
    <property type="entry name" value="Histidine kinase-like ATPase, C-terminal domain"/>
    <property type="match status" value="1"/>
</dbReference>
<keyword evidence="6" id="KW-0808">Transferase</keyword>
<keyword evidence="7" id="KW-0812">Transmembrane</keyword>
<dbReference type="InterPro" id="IPR000700">
    <property type="entry name" value="PAS-assoc_C"/>
</dbReference>
<sequence>MVSLVTGLAERERERLRLAALHEYCLLDSPAGDELEAVVRVAATVAGVPTATLNLIDENRQCQLTTVGFTGGVSARSDSMCAIRFETGEFTYLPDASLDPTYRLNPWVTGTYANVRFYASAPLITPDGFALGSLCVFHDRPGTLTDEQIARLKDLAQVIVALFERRRQARINGELAAIAEARQRWTDTLLDTIDVAVVACDRSGRVTLFNRAARDWHGLDADPGVDPSRLADRYALFDTDGVTPLSPDRVPLLRALREGTVNHVEMIIRRRDGDPIQVSVNGRALITPDGTPLGAVVAMNDVTLDRAQQRVIEQARAELAAANEELRRSNTDLTNFAGAVSHDLVAPLGAVGGYLELLEDEVEGEPRAWVDAASRAVTRMRDLISSLLGYARAGSAPVRRVPADLGEVFGSVVADLGAEIRAADAEVTAPDPLPSVSCDPVLARQLLQNLIANAIKYRHPDRPPRVRVTAGRDGPRWAITVADNGRGIPPEQRSRVFDMFTRLDGTKVAGHGIGLSSCLRIVDRHGGTIRVADNPGGGTQVIFTLPD</sequence>
<dbReference type="InterPro" id="IPR003018">
    <property type="entry name" value="GAF"/>
</dbReference>
<dbReference type="RefSeq" id="WP_284920037.1">
    <property type="nucleotide sequence ID" value="NZ_CP126980.1"/>
</dbReference>
<evidence type="ECO:0000256" key="13">
    <source>
        <dbReference type="ARBA" id="ARBA00023136"/>
    </source>
</evidence>
<feature type="domain" description="Histidine kinase" evidence="16">
    <location>
        <begin position="339"/>
        <end position="547"/>
    </location>
</feature>
<dbReference type="PANTHER" id="PTHR42878">
    <property type="entry name" value="TWO-COMPONENT HISTIDINE KINASE"/>
    <property type="match status" value="1"/>
</dbReference>
<dbReference type="Gene3D" id="3.30.450.40">
    <property type="match status" value="1"/>
</dbReference>
<comment type="catalytic activity">
    <reaction evidence="1">
        <text>ATP + protein L-histidine = ADP + protein N-phospho-L-histidine.</text>
        <dbReference type="EC" id="2.7.13.3"/>
    </reaction>
</comment>
<evidence type="ECO:0000256" key="6">
    <source>
        <dbReference type="ARBA" id="ARBA00022679"/>
    </source>
</evidence>
<evidence type="ECO:0000256" key="5">
    <source>
        <dbReference type="ARBA" id="ARBA00022553"/>
    </source>
</evidence>
<evidence type="ECO:0000256" key="15">
    <source>
        <dbReference type="SAM" id="Coils"/>
    </source>
</evidence>
<dbReference type="GO" id="GO:0005524">
    <property type="term" value="F:ATP binding"/>
    <property type="evidence" value="ECO:0007669"/>
    <property type="project" value="UniProtKB-KW"/>
</dbReference>
<dbReference type="InterPro" id="IPR035965">
    <property type="entry name" value="PAS-like_dom_sf"/>
</dbReference>
<evidence type="ECO:0000256" key="8">
    <source>
        <dbReference type="ARBA" id="ARBA00022741"/>
    </source>
</evidence>
<evidence type="ECO:0000256" key="14">
    <source>
        <dbReference type="ARBA" id="ARBA00039401"/>
    </source>
</evidence>
<dbReference type="Pfam" id="PF00512">
    <property type="entry name" value="HisKA"/>
    <property type="match status" value="1"/>
</dbReference>
<dbReference type="EC" id="2.7.13.3" evidence="4"/>
<dbReference type="CDD" id="cd00082">
    <property type="entry name" value="HisKA"/>
    <property type="match status" value="1"/>
</dbReference>
<keyword evidence="8" id="KW-0547">Nucleotide-binding</keyword>